<dbReference type="OrthoDB" id="195194at2"/>
<comment type="caution">
    <text evidence="1">The sequence shown here is derived from an EMBL/GenBank/DDBJ whole genome shotgun (WGS) entry which is preliminary data.</text>
</comment>
<gene>
    <name evidence="1" type="ORF">E4656_16345</name>
</gene>
<dbReference type="InterPro" id="IPR018741">
    <property type="entry name" value="DUF2288"/>
</dbReference>
<evidence type="ECO:0000313" key="1">
    <source>
        <dbReference type="EMBL" id="TGG91291.1"/>
    </source>
</evidence>
<proteinExistence type="predicted"/>
<name>A0A4Z0WAA9_9GAMM</name>
<evidence type="ECO:0000313" key="2">
    <source>
        <dbReference type="Proteomes" id="UP000297475"/>
    </source>
</evidence>
<keyword evidence="2" id="KW-1185">Reference proteome</keyword>
<dbReference type="Proteomes" id="UP000297475">
    <property type="component" value="Unassembled WGS sequence"/>
</dbReference>
<organism evidence="1 2">
    <name type="scientific">Natronospirillum operosum</name>
    <dbReference type="NCBI Taxonomy" id="2759953"/>
    <lineage>
        <taxon>Bacteria</taxon>
        <taxon>Pseudomonadati</taxon>
        <taxon>Pseudomonadota</taxon>
        <taxon>Gammaproteobacteria</taxon>
        <taxon>Oceanospirillales</taxon>
        <taxon>Natronospirillaceae</taxon>
        <taxon>Natronospirillum</taxon>
    </lineage>
</organism>
<dbReference type="RefSeq" id="WP_135484384.1">
    <property type="nucleotide sequence ID" value="NZ_SRMF01000009.1"/>
</dbReference>
<dbReference type="AlphaFoldDB" id="A0A4Z0WAA9"/>
<accession>A0A4Z0WAA9</accession>
<dbReference type="Pfam" id="PF10052">
    <property type="entry name" value="DUF2288"/>
    <property type="match status" value="1"/>
</dbReference>
<sequence>MSKDRRQLTDDELNAVLNTETARINWLELQPHFARGQVIQVDAELDLVAVAKELVRDNKAQFETWTERGQVAGVSNEQAQAWYDQKADVWAVVVAPWVLVQTAAPTTH</sequence>
<dbReference type="EMBL" id="SRMF01000009">
    <property type="protein sequence ID" value="TGG91291.1"/>
    <property type="molecule type" value="Genomic_DNA"/>
</dbReference>
<protein>
    <submittedName>
        <fullName evidence="1">DUF2288 family protein</fullName>
    </submittedName>
</protein>
<reference evidence="1 2" key="1">
    <citation type="submission" date="2019-04" db="EMBL/GenBank/DDBJ databases">
        <title>Natronospirillum operosus gen. nov., sp. nov., a haloalkaliphilic satellite isolated from decaying biomass of laboratory culture of cyanobacterium Geitlerinema sp. and proposal of Natronospirillaceae fam. nov. and Saccharospirillaceae fam. nov.</title>
        <authorList>
            <person name="Kevbrin V."/>
            <person name="Boltyanskaya Y."/>
            <person name="Koziaeva V."/>
            <person name="Grouzdev D.S."/>
            <person name="Park M."/>
            <person name="Cho J."/>
        </authorList>
    </citation>
    <scope>NUCLEOTIDE SEQUENCE [LARGE SCALE GENOMIC DNA]</scope>
    <source>
        <strain evidence="1 2">G-116</strain>
    </source>
</reference>